<protein>
    <recommendedName>
        <fullName evidence="1">Flavin reductase like domain-containing protein</fullName>
    </recommendedName>
</protein>
<dbReference type="AlphaFoldDB" id="A0A058ZJC8"/>
<dbReference type="SUPFAM" id="SSF50475">
    <property type="entry name" value="FMN-binding split barrel"/>
    <property type="match status" value="1"/>
</dbReference>
<dbReference type="PATRIC" id="fig|1461693.3.peg.2975"/>
<keyword evidence="3" id="KW-1185">Reference proteome</keyword>
<dbReference type="STRING" id="1461693.ATO10_14734"/>
<evidence type="ECO:0000313" key="2">
    <source>
        <dbReference type="EMBL" id="KCV80916.1"/>
    </source>
</evidence>
<comment type="caution">
    <text evidence="2">The sequence shown here is derived from an EMBL/GenBank/DDBJ whole genome shotgun (WGS) entry which is preliminary data.</text>
</comment>
<name>A0A058ZJC8_9RHOB</name>
<dbReference type="InterPro" id="IPR002563">
    <property type="entry name" value="Flavin_Rdtase-like_dom"/>
</dbReference>
<evidence type="ECO:0000313" key="3">
    <source>
        <dbReference type="Proteomes" id="UP000024836"/>
    </source>
</evidence>
<sequence>MFYQPQDGHGLPHNPFSAIVSPRPIGWISTRGADGRDNLAPYSFFNAVAYSPPQVMFSSTSTKPDRGDTKDSAGNIRDTGVFCVNIVSYALRDAMNASSAMVAREQDEFDLAGLEKAECETINCPRVAAAPAALECKLTQVIPLEGDNNFMMLGEVTGIHIADGCLEDGRFDVLKYNPMARLGYRDYAVVRDLISLNRPGQKP</sequence>
<dbReference type="SMART" id="SM00903">
    <property type="entry name" value="Flavin_Reduct"/>
    <property type="match status" value="1"/>
</dbReference>
<dbReference type="Proteomes" id="UP000024836">
    <property type="component" value="Unassembled WGS sequence"/>
</dbReference>
<dbReference type="PANTHER" id="PTHR43812:SF2">
    <property type="entry name" value="FLAVIN REDUCTASE LIKE DOMAIN-CONTAINING PROTEIN"/>
    <property type="match status" value="1"/>
</dbReference>
<dbReference type="InterPro" id="IPR012349">
    <property type="entry name" value="Split_barrel_FMN-bd"/>
</dbReference>
<evidence type="ECO:0000259" key="1">
    <source>
        <dbReference type="SMART" id="SM00903"/>
    </source>
</evidence>
<organism evidence="2 3">
    <name type="scientific">Actibacterium atlanticum</name>
    <dbReference type="NCBI Taxonomy" id="1461693"/>
    <lineage>
        <taxon>Bacteria</taxon>
        <taxon>Pseudomonadati</taxon>
        <taxon>Pseudomonadota</taxon>
        <taxon>Alphaproteobacteria</taxon>
        <taxon>Rhodobacterales</taxon>
        <taxon>Roseobacteraceae</taxon>
        <taxon>Actibacterium</taxon>
    </lineage>
</organism>
<accession>A0A058ZJC8</accession>
<dbReference type="GO" id="GO:0016646">
    <property type="term" value="F:oxidoreductase activity, acting on the CH-NH group of donors, NAD or NADP as acceptor"/>
    <property type="evidence" value="ECO:0007669"/>
    <property type="project" value="UniProtKB-ARBA"/>
</dbReference>
<feature type="domain" description="Flavin reductase like" evidence="1">
    <location>
        <begin position="20"/>
        <end position="173"/>
    </location>
</feature>
<dbReference type="EMBL" id="AQQY01000013">
    <property type="protein sequence ID" value="KCV80916.1"/>
    <property type="molecule type" value="Genomic_DNA"/>
</dbReference>
<dbReference type="eggNOG" id="COG1853">
    <property type="taxonomic scope" value="Bacteria"/>
</dbReference>
<dbReference type="Gene3D" id="2.30.110.10">
    <property type="entry name" value="Electron Transport, Fmn-binding Protein, Chain A"/>
    <property type="match status" value="1"/>
</dbReference>
<dbReference type="RefSeq" id="WP_035253044.1">
    <property type="nucleotide sequence ID" value="NZ_AQQY01000013.1"/>
</dbReference>
<dbReference type="Pfam" id="PF01613">
    <property type="entry name" value="Flavin_Reduct"/>
    <property type="match status" value="1"/>
</dbReference>
<dbReference type="OrthoDB" id="9783347at2"/>
<dbReference type="PANTHER" id="PTHR43812">
    <property type="entry name" value="BLR2425 PROTEIN"/>
    <property type="match status" value="1"/>
</dbReference>
<gene>
    <name evidence="2" type="ORF">ATO10_14734</name>
</gene>
<proteinExistence type="predicted"/>
<dbReference type="GO" id="GO:0010181">
    <property type="term" value="F:FMN binding"/>
    <property type="evidence" value="ECO:0007669"/>
    <property type="project" value="InterPro"/>
</dbReference>
<reference evidence="2 3" key="1">
    <citation type="submission" date="2013-04" db="EMBL/GenBank/DDBJ databases">
        <title>Shimia sp. 22II-S11-Z10 Genome Sequencing.</title>
        <authorList>
            <person name="Lai Q."/>
            <person name="Li G."/>
            <person name="Shao Z."/>
        </authorList>
    </citation>
    <scope>NUCLEOTIDE SEQUENCE [LARGE SCALE GENOMIC DNA]</scope>
    <source>
        <strain evidence="3">22II-S11-Z10</strain>
    </source>
</reference>